<dbReference type="eggNOG" id="ENOG502RZYA">
    <property type="taxonomic scope" value="Eukaryota"/>
</dbReference>
<dbReference type="AlphaFoldDB" id="L1L9Q1"/>
<protein>
    <submittedName>
        <fullName evidence="2">Uncharacterized protein</fullName>
    </submittedName>
</protein>
<sequence length="528" mass="56743">MTALPAVTIDIQRSPSNGKESDTYTSGGGSVSLNKIEDPPESGFLKFIHTSPDGSPFKVSEVRYGATPASDLNPSDDIQHLSVWYWKDTAVDMTNPLLIEILQGDNRYTYKSAKAGGTSWQPLPIRQSPRPNPLTGKTLETQLDGLNCSLNQAVTFNLTFELSSSLSDKHKKSRDDNTYCCSTHCPQGTSGRVTVKLNKVSCKQNHRSADYYRHKINTVNGRKVAAIKYDPTGGSTRNRINLNGHKSPPSVTTVYAFYSGQNPKLIYVYGGTATGWYKKPITISNGDTDEVWTPVKDLNGITPDYLTENTECSSWTAVKKALTNVTCSGCPPCPLPQSPPPPLAPSSNIDSGASGAVVGPIVGLLGTLLGALSGASKVVNTELLENLVGSILYGSDLAATIGIEALGAALETTLSYPISAPNPGQAPLDPPRSDGQAEPSTLLLPTSMAGYFFVGSAGSGHIIESISVEKEASLRSDVCSTEATSRFEDLPIHDENIPSPINFMNWINRYGFDDLSIKMNIYTLVNRR</sequence>
<name>L1L9Q1_THEEQ</name>
<organism evidence="2 3">
    <name type="scientific">Theileria equi strain WA</name>
    <dbReference type="NCBI Taxonomy" id="1537102"/>
    <lineage>
        <taxon>Eukaryota</taxon>
        <taxon>Sar</taxon>
        <taxon>Alveolata</taxon>
        <taxon>Apicomplexa</taxon>
        <taxon>Aconoidasida</taxon>
        <taxon>Piroplasmida</taxon>
        <taxon>Theileriidae</taxon>
        <taxon>Theileria</taxon>
    </lineage>
</organism>
<evidence type="ECO:0000313" key="2">
    <source>
        <dbReference type="EMBL" id="EKX72226.1"/>
    </source>
</evidence>
<dbReference type="GeneID" id="15805174"/>
<evidence type="ECO:0000313" key="3">
    <source>
        <dbReference type="Proteomes" id="UP000031512"/>
    </source>
</evidence>
<comment type="caution">
    <text evidence="2">The sequence shown here is derived from an EMBL/GenBank/DDBJ whole genome shotgun (WGS) entry which is preliminary data.</text>
</comment>
<proteinExistence type="predicted"/>
<reference evidence="2 3" key="1">
    <citation type="journal article" date="2012" name="BMC Genomics">
        <title>Comparative genomic analysis and phylogenetic position of Theileria equi.</title>
        <authorList>
            <person name="Kappmeyer L.S."/>
            <person name="Thiagarajan M."/>
            <person name="Herndon D.R."/>
            <person name="Ramsay J.D."/>
            <person name="Caler E."/>
            <person name="Djikeng A."/>
            <person name="Gillespie J.J."/>
            <person name="Lau A.O."/>
            <person name="Roalson E.H."/>
            <person name="Silva J.C."/>
            <person name="Silva M.G."/>
            <person name="Suarez C.E."/>
            <person name="Ueti M.W."/>
            <person name="Nene V.M."/>
            <person name="Mealey R.H."/>
            <person name="Knowles D.P."/>
            <person name="Brayton K.A."/>
        </authorList>
    </citation>
    <scope>NUCLEOTIDE SEQUENCE [LARGE SCALE GENOMIC DNA]</scope>
    <source>
        <strain evidence="2 3">WA</strain>
    </source>
</reference>
<dbReference type="RefSeq" id="XP_004831678.1">
    <property type="nucleotide sequence ID" value="XM_004831621.1"/>
</dbReference>
<evidence type="ECO:0000256" key="1">
    <source>
        <dbReference type="SAM" id="MobiDB-lite"/>
    </source>
</evidence>
<dbReference type="EMBL" id="ACOU01000007">
    <property type="protein sequence ID" value="EKX72226.1"/>
    <property type="molecule type" value="Genomic_DNA"/>
</dbReference>
<gene>
    <name evidence="2" type="ORF">BEWA_046900</name>
</gene>
<accession>L1L9Q1</accession>
<dbReference type="Proteomes" id="UP000031512">
    <property type="component" value="Unassembled WGS sequence"/>
</dbReference>
<feature type="region of interest" description="Disordered" evidence="1">
    <location>
        <begin position="1"/>
        <end position="35"/>
    </location>
</feature>
<dbReference type="KEGG" id="beq:BEWA_046900"/>
<dbReference type="VEuPathDB" id="PiroplasmaDB:BEWA_046900"/>
<keyword evidence="3" id="KW-1185">Reference proteome</keyword>